<dbReference type="InterPro" id="IPR036873">
    <property type="entry name" value="Rhodanese-like_dom_sf"/>
</dbReference>
<dbReference type="PANTHER" id="PTHR44086">
    <property type="entry name" value="THIOSULFATE SULFURTRANSFERASE RDL2, MITOCHONDRIAL-RELATED"/>
    <property type="match status" value="1"/>
</dbReference>
<keyword evidence="2" id="KW-0808">Transferase</keyword>
<dbReference type="SUPFAM" id="SSF52821">
    <property type="entry name" value="Rhodanese/Cell cycle control phosphatase"/>
    <property type="match status" value="1"/>
</dbReference>
<sequence>MELWQNLTLYSAVLRGKENAMETLSAILQNAKQRAEQQGLPYAGALTPQEAQQVLELAPAAKLVDVRTKAELELVGRVPHATHIEWAFYPGMVPNPDFLAQLDKQVDREALVMFLCRSGGRSHNAAVVAAQAGYAEAYNVLEGFEGDPTPDTKQRGRINGWKAAGLPWTNA</sequence>
<evidence type="ECO:0000313" key="3">
    <source>
        <dbReference type="Proteomes" id="UP000002440"/>
    </source>
</evidence>
<gene>
    <name evidence="2" type="ordered locus">Mfla_2446</name>
</gene>
<protein>
    <submittedName>
        <fullName evidence="2">Thiosulfate sulfurtransferase</fullName>
        <ecNumber evidence="2">2.8.1.1</ecNumber>
    </submittedName>
</protein>
<dbReference type="CDD" id="cd01522">
    <property type="entry name" value="RHOD_1"/>
    <property type="match status" value="1"/>
</dbReference>
<name>Q1GYH6_METFK</name>
<dbReference type="InterPro" id="IPR001763">
    <property type="entry name" value="Rhodanese-like_dom"/>
</dbReference>
<dbReference type="PROSITE" id="PS50206">
    <property type="entry name" value="RHODANESE_3"/>
    <property type="match status" value="1"/>
</dbReference>
<dbReference type="PANTHER" id="PTHR44086:SF10">
    <property type="entry name" value="THIOSULFATE SULFURTRANSFERASE_RHODANESE-LIKE DOMAIN-CONTAINING PROTEIN 3"/>
    <property type="match status" value="1"/>
</dbReference>
<dbReference type="GO" id="GO:0004792">
    <property type="term" value="F:thiosulfate-cyanide sulfurtransferase activity"/>
    <property type="evidence" value="ECO:0007669"/>
    <property type="project" value="UniProtKB-EC"/>
</dbReference>
<keyword evidence="3" id="KW-1185">Reference proteome</keyword>
<dbReference type="SMART" id="SM00450">
    <property type="entry name" value="RHOD"/>
    <property type="match status" value="1"/>
</dbReference>
<dbReference type="Proteomes" id="UP000002440">
    <property type="component" value="Chromosome"/>
</dbReference>
<accession>Q1GYH6</accession>
<dbReference type="KEGG" id="mfa:Mfla_2446"/>
<organism evidence="2 3">
    <name type="scientific">Methylobacillus flagellatus (strain ATCC 51484 / DSM 6875 / VKM B-1610 / KT)</name>
    <dbReference type="NCBI Taxonomy" id="265072"/>
    <lineage>
        <taxon>Bacteria</taxon>
        <taxon>Pseudomonadati</taxon>
        <taxon>Pseudomonadota</taxon>
        <taxon>Betaproteobacteria</taxon>
        <taxon>Nitrosomonadales</taxon>
        <taxon>Methylophilaceae</taxon>
        <taxon>Methylobacillus</taxon>
    </lineage>
</organism>
<evidence type="ECO:0000313" key="2">
    <source>
        <dbReference type="EMBL" id="ABE50711.1"/>
    </source>
</evidence>
<feature type="domain" description="Rhodanese" evidence="1">
    <location>
        <begin position="57"/>
        <end position="170"/>
    </location>
</feature>
<dbReference type="STRING" id="265072.Mfla_2446"/>
<evidence type="ECO:0000259" key="1">
    <source>
        <dbReference type="PROSITE" id="PS50206"/>
    </source>
</evidence>
<reference evidence="2 3" key="1">
    <citation type="submission" date="2006-03" db="EMBL/GenBank/DDBJ databases">
        <title>Complete sequence of Methylobacillus flagellatus KT.</title>
        <authorList>
            <consortium name="US DOE Joint Genome Institute"/>
            <person name="Copeland A."/>
            <person name="Lucas S."/>
            <person name="Lapidus A."/>
            <person name="Barry K."/>
            <person name="Detter J.C."/>
            <person name="Glavina del Rio T."/>
            <person name="Hammon N."/>
            <person name="Israni S."/>
            <person name="Dalin E."/>
            <person name="Tice H."/>
            <person name="Pitluck S."/>
            <person name="Brettin T."/>
            <person name="Bruce D."/>
            <person name="Han C."/>
            <person name="Tapia R."/>
            <person name="Saunders E."/>
            <person name="Gilna P."/>
            <person name="Schmutz J."/>
            <person name="Larimer F."/>
            <person name="Land M."/>
            <person name="Kyrpides N."/>
            <person name="Anderson I."/>
            <person name="Richardson P."/>
        </authorList>
    </citation>
    <scope>NUCLEOTIDE SEQUENCE [LARGE SCALE GENOMIC DNA]</scope>
    <source>
        <strain evidence="3">KT / ATCC 51484 / DSM 6875</strain>
    </source>
</reference>
<dbReference type="EMBL" id="CP000284">
    <property type="protein sequence ID" value="ABE50711.1"/>
    <property type="molecule type" value="Genomic_DNA"/>
</dbReference>
<dbReference type="eggNOG" id="COG0607">
    <property type="taxonomic scope" value="Bacteria"/>
</dbReference>
<dbReference type="Gene3D" id="3.40.250.10">
    <property type="entry name" value="Rhodanese-like domain"/>
    <property type="match status" value="1"/>
</dbReference>
<proteinExistence type="predicted"/>
<dbReference type="EC" id="2.8.1.1" evidence="2"/>
<dbReference type="AlphaFoldDB" id="Q1GYH6"/>
<dbReference type="HOGENOM" id="CLU_089574_10_1_4"/>
<dbReference type="Pfam" id="PF00581">
    <property type="entry name" value="Rhodanese"/>
    <property type="match status" value="1"/>
</dbReference>